<dbReference type="EnsemblProtists" id="PYU1_T014422">
    <property type="protein sequence ID" value="PYU1_T014422"/>
    <property type="gene ID" value="PYU1_G014391"/>
</dbReference>
<dbReference type="HOGENOM" id="CLU_374506_0_0_1"/>
<evidence type="ECO:0000256" key="1">
    <source>
        <dbReference type="ARBA" id="ARBA00004128"/>
    </source>
</evidence>
<keyword evidence="2 9" id="KW-0812">Transmembrane</keyword>
<feature type="compositionally biased region" description="Polar residues" evidence="8">
    <location>
        <begin position="43"/>
        <end position="63"/>
    </location>
</feature>
<dbReference type="GO" id="GO:0005524">
    <property type="term" value="F:ATP binding"/>
    <property type="evidence" value="ECO:0007669"/>
    <property type="project" value="UniProtKB-KW"/>
</dbReference>
<feature type="transmembrane region" description="Helical" evidence="9">
    <location>
        <begin position="165"/>
        <end position="187"/>
    </location>
</feature>
<keyword evidence="7 9" id="KW-0472">Membrane</keyword>
<dbReference type="PANTHER" id="PTHR24223">
    <property type="entry name" value="ATP-BINDING CASSETTE SUB-FAMILY C"/>
    <property type="match status" value="1"/>
</dbReference>
<dbReference type="EMBL" id="GL376589">
    <property type="status" value="NOT_ANNOTATED_CDS"/>
    <property type="molecule type" value="Genomic_DNA"/>
</dbReference>
<dbReference type="eggNOG" id="KOG0054">
    <property type="taxonomic scope" value="Eukaryota"/>
</dbReference>
<dbReference type="InterPro" id="IPR003439">
    <property type="entry name" value="ABC_transporter-like_ATP-bd"/>
</dbReference>
<keyword evidence="3" id="KW-0677">Repeat</keyword>
<dbReference type="GO" id="GO:0005774">
    <property type="term" value="C:vacuolar membrane"/>
    <property type="evidence" value="ECO:0007669"/>
    <property type="project" value="UniProtKB-SubCell"/>
</dbReference>
<dbReference type="GO" id="GO:0016887">
    <property type="term" value="F:ATP hydrolysis activity"/>
    <property type="evidence" value="ECO:0007669"/>
    <property type="project" value="InterPro"/>
</dbReference>
<dbReference type="VEuPathDB" id="FungiDB:PYU1_G014391"/>
<evidence type="ECO:0000256" key="8">
    <source>
        <dbReference type="SAM" id="MobiDB-lite"/>
    </source>
</evidence>
<dbReference type="PANTHER" id="PTHR24223:SF443">
    <property type="entry name" value="MULTIDRUG-RESISTANCE LIKE PROTEIN 1, ISOFORM I"/>
    <property type="match status" value="1"/>
</dbReference>
<keyword evidence="5" id="KW-0067">ATP-binding</keyword>
<proteinExistence type="predicted"/>
<evidence type="ECO:0000313" key="11">
    <source>
        <dbReference type="EnsemblProtists" id="PYU1_T014422"/>
    </source>
</evidence>
<organism evidence="11 12">
    <name type="scientific">Globisporangium ultimum (strain ATCC 200006 / CBS 805.95 / DAOM BR144)</name>
    <name type="common">Pythium ultimum</name>
    <dbReference type="NCBI Taxonomy" id="431595"/>
    <lineage>
        <taxon>Eukaryota</taxon>
        <taxon>Sar</taxon>
        <taxon>Stramenopiles</taxon>
        <taxon>Oomycota</taxon>
        <taxon>Peronosporomycetes</taxon>
        <taxon>Pythiales</taxon>
        <taxon>Pythiaceae</taxon>
        <taxon>Globisporangium</taxon>
    </lineage>
</organism>
<keyword evidence="4" id="KW-0547">Nucleotide-binding</keyword>
<dbReference type="SUPFAM" id="SSF90123">
    <property type="entry name" value="ABC transporter transmembrane region"/>
    <property type="match status" value="1"/>
</dbReference>
<dbReference type="InterPro" id="IPR036640">
    <property type="entry name" value="ABC1_TM_sf"/>
</dbReference>
<evidence type="ECO:0000256" key="7">
    <source>
        <dbReference type="ARBA" id="ARBA00023136"/>
    </source>
</evidence>
<dbReference type="Gene3D" id="1.20.1560.10">
    <property type="entry name" value="ABC transporter type 1, transmembrane domain"/>
    <property type="match status" value="1"/>
</dbReference>
<evidence type="ECO:0000256" key="2">
    <source>
        <dbReference type="ARBA" id="ARBA00022692"/>
    </source>
</evidence>
<dbReference type="InParanoid" id="K3XB23"/>
<feature type="domain" description="ABC transporter" evidence="10">
    <location>
        <begin position="500"/>
        <end position="736"/>
    </location>
</feature>
<dbReference type="InterPro" id="IPR050173">
    <property type="entry name" value="ABC_transporter_C-like"/>
</dbReference>
<reference evidence="12" key="2">
    <citation type="submission" date="2010-04" db="EMBL/GenBank/DDBJ databases">
        <authorList>
            <person name="Buell R."/>
            <person name="Hamilton J."/>
            <person name="Hostetler J."/>
        </authorList>
    </citation>
    <scope>NUCLEOTIDE SEQUENCE [LARGE SCALE GENOMIC DNA]</scope>
    <source>
        <strain evidence="12">DAOM:BR144</strain>
    </source>
</reference>
<evidence type="ECO:0000313" key="12">
    <source>
        <dbReference type="Proteomes" id="UP000019132"/>
    </source>
</evidence>
<protein>
    <recommendedName>
        <fullName evidence="10">ABC transporter domain-containing protein</fullName>
    </recommendedName>
</protein>
<keyword evidence="6 9" id="KW-1133">Transmembrane helix</keyword>
<dbReference type="InterPro" id="IPR027417">
    <property type="entry name" value="P-loop_NTPase"/>
</dbReference>
<dbReference type="PROSITE" id="PS50893">
    <property type="entry name" value="ABC_TRANSPORTER_2"/>
    <property type="match status" value="1"/>
</dbReference>
<evidence type="ECO:0000256" key="3">
    <source>
        <dbReference type="ARBA" id="ARBA00022737"/>
    </source>
</evidence>
<evidence type="ECO:0000256" key="4">
    <source>
        <dbReference type="ARBA" id="ARBA00022741"/>
    </source>
</evidence>
<dbReference type="SUPFAM" id="SSF52540">
    <property type="entry name" value="P-loop containing nucleoside triphosphate hydrolases"/>
    <property type="match status" value="1"/>
</dbReference>
<evidence type="ECO:0000256" key="5">
    <source>
        <dbReference type="ARBA" id="ARBA00022840"/>
    </source>
</evidence>
<dbReference type="Pfam" id="PF00005">
    <property type="entry name" value="ABC_tran"/>
    <property type="match status" value="1"/>
</dbReference>
<dbReference type="InterPro" id="IPR003593">
    <property type="entry name" value="AAA+_ATPase"/>
</dbReference>
<reference evidence="11" key="3">
    <citation type="submission" date="2015-02" db="UniProtKB">
        <authorList>
            <consortium name="EnsemblProtists"/>
        </authorList>
    </citation>
    <scope>IDENTIFICATION</scope>
    <source>
        <strain evidence="11">DAOM BR144</strain>
    </source>
</reference>
<name>K3XB23_GLOUD</name>
<dbReference type="Proteomes" id="UP000019132">
    <property type="component" value="Unassembled WGS sequence"/>
</dbReference>
<feature type="region of interest" description="Disordered" evidence="8">
    <location>
        <begin position="1"/>
        <end position="63"/>
    </location>
</feature>
<accession>K3XB23</accession>
<dbReference type="Gene3D" id="3.40.50.300">
    <property type="entry name" value="P-loop containing nucleotide triphosphate hydrolases"/>
    <property type="match status" value="1"/>
</dbReference>
<evidence type="ECO:0000256" key="9">
    <source>
        <dbReference type="SAM" id="Phobius"/>
    </source>
</evidence>
<feature type="compositionally biased region" description="Basic and acidic residues" evidence="8">
    <location>
        <begin position="1"/>
        <end position="12"/>
    </location>
</feature>
<feature type="region of interest" description="Disordered" evidence="8">
    <location>
        <begin position="95"/>
        <end position="117"/>
    </location>
</feature>
<keyword evidence="12" id="KW-1185">Reference proteome</keyword>
<reference evidence="12" key="1">
    <citation type="journal article" date="2010" name="Genome Biol.">
        <title>Genome sequence of the necrotrophic plant pathogen Pythium ultimum reveals original pathogenicity mechanisms and effector repertoire.</title>
        <authorList>
            <person name="Levesque C.A."/>
            <person name="Brouwer H."/>
            <person name="Cano L."/>
            <person name="Hamilton J.P."/>
            <person name="Holt C."/>
            <person name="Huitema E."/>
            <person name="Raffaele S."/>
            <person name="Robideau G.P."/>
            <person name="Thines M."/>
            <person name="Win J."/>
            <person name="Zerillo M.M."/>
            <person name="Beakes G.W."/>
            <person name="Boore J.L."/>
            <person name="Busam D."/>
            <person name="Dumas B."/>
            <person name="Ferriera S."/>
            <person name="Fuerstenberg S.I."/>
            <person name="Gachon C.M."/>
            <person name="Gaulin E."/>
            <person name="Govers F."/>
            <person name="Grenville-Briggs L."/>
            <person name="Horner N."/>
            <person name="Hostetler J."/>
            <person name="Jiang R.H."/>
            <person name="Johnson J."/>
            <person name="Krajaejun T."/>
            <person name="Lin H."/>
            <person name="Meijer H.J."/>
            <person name="Moore B."/>
            <person name="Morris P."/>
            <person name="Phuntmart V."/>
            <person name="Puiu D."/>
            <person name="Shetty J."/>
            <person name="Stajich J.E."/>
            <person name="Tripathy S."/>
            <person name="Wawra S."/>
            <person name="van West P."/>
            <person name="Whitty B.R."/>
            <person name="Coutinho P.M."/>
            <person name="Henrissat B."/>
            <person name="Martin F."/>
            <person name="Thomas P.D."/>
            <person name="Tyler B.M."/>
            <person name="De Vries R.P."/>
            <person name="Kamoun S."/>
            <person name="Yandell M."/>
            <person name="Tisserat N."/>
            <person name="Buell C.R."/>
        </authorList>
    </citation>
    <scope>NUCLEOTIDE SEQUENCE</scope>
    <source>
        <strain evidence="12">DAOM:BR144</strain>
    </source>
</reference>
<dbReference type="AlphaFoldDB" id="K3XB23"/>
<sequence>MAQSRYRAEKTSMRSGDGSAAQPRETSLLLRDGRSTYGGGFGSTNVQEAAPSQQSAFPGSTPSTTAFHPEDAASLFSRLTFGFYKQLVVHPATPPAVSSDAKAGGSNDDDASQGVCRNDAPSIRNIQNVWPLPPQSTTAHVAKAFEDVYLVERSVWRTVRRLEKAAIVTSFVLNVVVVCCDVASPFLLYRLLVKVLTLSSKASDMEILLLLFAIYVVKQIGSHCESLARFALFKASLRLDGALQTLSLRYMLEKPCDDMGESTSSGDQELLKRVSHFSEFRNISIFLMDKGKLWMDGCGIAAYLYVLNTALENKLQVIILPVSALIAVTALLNAVETEWVSTWAEKRNRANQLLRYVFHQILQIKMNAWEEKNLAKITSARVQESQVRWRLVALSIVKLALSWTSTDAILAAIFTATSVHDERLSPLLVYSTLLLFGSMRLKITHSFPGRLESRFRVKFAVRKIENLFASKFDSKEQQTQMERDADITRELQEDSSHAQVWMRNVTLGAGSGSDTKALIHCIDLEIYSGELVIVQGKAGTGKSTLLRSFIGDASLRNGRYRLPGARSTIAFCAQDPWLQTLSVKDNILFGLPVREYLDPFEEFEDHCLWNVLRKSGLVATSGGPIRDLSDELAENGENRSTGERQLLCISRALLNPSPIVILDEAFSSLDQTQDDYIIEVVTREFQRSTVFLITHRLDQVLSFDKIMVMKDGYMIGCGEVEELIADPDSAFYEFLETTLLTQ</sequence>
<evidence type="ECO:0000256" key="6">
    <source>
        <dbReference type="ARBA" id="ARBA00022989"/>
    </source>
</evidence>
<evidence type="ECO:0000259" key="10">
    <source>
        <dbReference type="PROSITE" id="PS50893"/>
    </source>
</evidence>
<dbReference type="GO" id="GO:0042626">
    <property type="term" value="F:ATPase-coupled transmembrane transporter activity"/>
    <property type="evidence" value="ECO:0007669"/>
    <property type="project" value="TreeGrafter"/>
</dbReference>
<dbReference type="SMART" id="SM00382">
    <property type="entry name" value="AAA"/>
    <property type="match status" value="1"/>
</dbReference>
<dbReference type="STRING" id="431595.K3XB23"/>
<comment type="subcellular location">
    <subcellularLocation>
        <location evidence="1">Vacuole membrane</location>
        <topology evidence="1">Multi-pass membrane protein</topology>
    </subcellularLocation>
</comment>